<proteinExistence type="predicted"/>
<evidence type="ECO:0000256" key="1">
    <source>
        <dbReference type="SAM" id="Phobius"/>
    </source>
</evidence>
<keyword evidence="1" id="KW-0472">Membrane</keyword>
<dbReference type="EMBL" id="JAROCB010000002">
    <property type="protein sequence ID" value="MDN4596842.1"/>
    <property type="molecule type" value="Genomic_DNA"/>
</dbReference>
<name>A0ABT8IVV9_9MICO</name>
<dbReference type="Pfam" id="PF20315">
    <property type="entry name" value="DUF6611"/>
    <property type="match status" value="1"/>
</dbReference>
<dbReference type="RefSeq" id="WP_301218784.1">
    <property type="nucleotide sequence ID" value="NZ_JAROCB010000002.1"/>
</dbReference>
<protein>
    <submittedName>
        <fullName evidence="2">Uncharacterized protein</fullName>
    </submittedName>
</protein>
<dbReference type="Proteomes" id="UP001174210">
    <property type="component" value="Unassembled WGS sequence"/>
</dbReference>
<keyword evidence="1" id="KW-0812">Transmembrane</keyword>
<keyword evidence="3" id="KW-1185">Reference proteome</keyword>
<accession>A0ABT8IVV9</accession>
<reference evidence="2" key="1">
    <citation type="submission" date="2023-03" db="EMBL/GenBank/DDBJ databases">
        <title>MT1 and MT2 Draft Genomes of Novel Species.</title>
        <authorList>
            <person name="Venkateswaran K."/>
        </authorList>
    </citation>
    <scope>NUCLEOTIDE SEQUENCE</scope>
    <source>
        <strain evidence="2">F6_8S_P_1A</strain>
    </source>
</reference>
<feature type="transmembrane region" description="Helical" evidence="1">
    <location>
        <begin position="72"/>
        <end position="92"/>
    </location>
</feature>
<feature type="transmembrane region" description="Helical" evidence="1">
    <location>
        <begin position="49"/>
        <end position="66"/>
    </location>
</feature>
<keyword evidence="1" id="KW-1133">Transmembrane helix</keyword>
<evidence type="ECO:0000313" key="2">
    <source>
        <dbReference type="EMBL" id="MDN4596842.1"/>
    </source>
</evidence>
<organism evidence="2 3">
    <name type="scientific">Leifsonia virtsii</name>
    <dbReference type="NCBI Taxonomy" id="3035915"/>
    <lineage>
        <taxon>Bacteria</taxon>
        <taxon>Bacillati</taxon>
        <taxon>Actinomycetota</taxon>
        <taxon>Actinomycetes</taxon>
        <taxon>Micrococcales</taxon>
        <taxon>Microbacteriaceae</taxon>
        <taxon>Leifsonia</taxon>
    </lineage>
</organism>
<comment type="caution">
    <text evidence="2">The sequence shown here is derived from an EMBL/GenBank/DDBJ whole genome shotgun (WGS) entry which is preliminary data.</text>
</comment>
<gene>
    <name evidence="2" type="ORF">P5G59_06810</name>
</gene>
<evidence type="ECO:0000313" key="3">
    <source>
        <dbReference type="Proteomes" id="UP001174210"/>
    </source>
</evidence>
<sequence length="176" mass="19219">MMRRALEGRARWGTLDVAPASPGLWQRVRLTVYPPGITRGERRLLHLRHGWPVAGAIAGGTLMVALSDAGPVLSLAAALTVYVAGFVVLARLTRELRSRSRVLTVASEYVRGDLHEFGDVRLLRTAASRLMELDARRRAGLVDPVAYESAWIDVYETLPGGAGVRAGGRGRAIRRR</sequence>
<dbReference type="InterPro" id="IPR046719">
    <property type="entry name" value="DUF6611"/>
</dbReference>